<dbReference type="GO" id="GO:0032954">
    <property type="term" value="P:regulation of cytokinetic process"/>
    <property type="evidence" value="ECO:0007669"/>
    <property type="project" value="UniProtKB-ARBA"/>
</dbReference>
<evidence type="ECO:0000256" key="15">
    <source>
        <dbReference type="SAM" id="MobiDB-lite"/>
    </source>
</evidence>
<evidence type="ECO:0000256" key="14">
    <source>
        <dbReference type="ARBA" id="ARBA00069949"/>
    </source>
</evidence>
<dbReference type="Proteomes" id="UP001360560">
    <property type="component" value="Unassembled WGS sequence"/>
</dbReference>
<evidence type="ECO:0000256" key="2">
    <source>
        <dbReference type="ARBA" id="ARBA00004496"/>
    </source>
</evidence>
<evidence type="ECO:0000256" key="10">
    <source>
        <dbReference type="ARBA" id="ARBA00022912"/>
    </source>
</evidence>
<keyword evidence="6" id="KW-0597">Phosphoprotein</keyword>
<evidence type="ECO:0000256" key="12">
    <source>
        <dbReference type="ARBA" id="ARBA00023254"/>
    </source>
</evidence>
<comment type="subcellular location">
    <subcellularLocation>
        <location evidence="2">Cytoplasm</location>
    </subcellularLocation>
    <subcellularLocation>
        <location evidence="1">Nucleus</location>
    </subcellularLocation>
</comment>
<keyword evidence="8" id="KW-0498">Mitosis</keyword>
<comment type="similarity">
    <text evidence="3">Belongs to the protein-tyrosine phosphatase family. Non-receptor class CDC14 subfamily.</text>
</comment>
<dbReference type="InterPro" id="IPR044506">
    <property type="entry name" value="CDC14_C"/>
</dbReference>
<dbReference type="InterPro" id="IPR029260">
    <property type="entry name" value="DSPn"/>
</dbReference>
<keyword evidence="19" id="KW-1185">Reference proteome</keyword>
<feature type="compositionally biased region" description="Basic and acidic residues" evidence="15">
    <location>
        <begin position="437"/>
        <end position="449"/>
    </location>
</feature>
<accession>A0AAV5QSH7</accession>
<evidence type="ECO:0000256" key="8">
    <source>
        <dbReference type="ARBA" id="ARBA00022776"/>
    </source>
</evidence>
<dbReference type="EMBL" id="BTFZ01000011">
    <property type="protein sequence ID" value="GMM37357.1"/>
    <property type="molecule type" value="Genomic_DNA"/>
</dbReference>
<evidence type="ECO:0000256" key="3">
    <source>
        <dbReference type="ARBA" id="ARBA00007315"/>
    </source>
</evidence>
<gene>
    <name evidence="18" type="ORF">DASC09_046820</name>
</gene>
<evidence type="ECO:0000256" key="4">
    <source>
        <dbReference type="ARBA" id="ARBA00013064"/>
    </source>
</evidence>
<keyword evidence="9" id="KW-0378">Hydrolase</keyword>
<evidence type="ECO:0000256" key="6">
    <source>
        <dbReference type="ARBA" id="ARBA00022553"/>
    </source>
</evidence>
<dbReference type="PANTHER" id="PTHR23339">
    <property type="entry name" value="TYROSINE SPECIFIC PROTEIN PHOSPHATASE AND DUAL SPECIFICITY PROTEIN PHOSPHATASE"/>
    <property type="match status" value="1"/>
</dbReference>
<dbReference type="EC" id="3.1.3.48" evidence="4"/>
<evidence type="ECO:0000256" key="9">
    <source>
        <dbReference type="ARBA" id="ARBA00022801"/>
    </source>
</evidence>
<dbReference type="InterPro" id="IPR020422">
    <property type="entry name" value="TYR_PHOSPHATASE_DUAL_dom"/>
</dbReference>
<organism evidence="18 19">
    <name type="scientific">Saccharomycopsis crataegensis</name>
    <dbReference type="NCBI Taxonomy" id="43959"/>
    <lineage>
        <taxon>Eukaryota</taxon>
        <taxon>Fungi</taxon>
        <taxon>Dikarya</taxon>
        <taxon>Ascomycota</taxon>
        <taxon>Saccharomycotina</taxon>
        <taxon>Saccharomycetes</taxon>
        <taxon>Saccharomycopsidaceae</taxon>
        <taxon>Saccharomycopsis</taxon>
    </lineage>
</organism>
<evidence type="ECO:0000259" key="17">
    <source>
        <dbReference type="PROSITE" id="PS50056"/>
    </source>
</evidence>
<dbReference type="CDD" id="cd17657">
    <property type="entry name" value="CDC14_N"/>
    <property type="match status" value="1"/>
</dbReference>
<keyword evidence="10" id="KW-0904">Protein phosphatase</keyword>
<dbReference type="InterPro" id="IPR000340">
    <property type="entry name" value="Dual-sp_phosphatase_cat-dom"/>
</dbReference>
<feature type="compositionally biased region" description="Basic and acidic residues" evidence="15">
    <location>
        <begin position="458"/>
        <end position="471"/>
    </location>
</feature>
<dbReference type="SMART" id="SM00404">
    <property type="entry name" value="PTPc_motif"/>
    <property type="match status" value="1"/>
</dbReference>
<dbReference type="Pfam" id="PF00782">
    <property type="entry name" value="DSPc"/>
    <property type="match status" value="1"/>
</dbReference>
<dbReference type="PROSITE" id="PS00383">
    <property type="entry name" value="TYR_PHOSPHATASE_1"/>
    <property type="match status" value="1"/>
</dbReference>
<feature type="compositionally biased region" description="Polar residues" evidence="15">
    <location>
        <begin position="501"/>
        <end position="519"/>
    </location>
</feature>
<dbReference type="Pfam" id="PF14671">
    <property type="entry name" value="DSPn"/>
    <property type="match status" value="1"/>
</dbReference>
<evidence type="ECO:0000256" key="11">
    <source>
        <dbReference type="ARBA" id="ARBA00023242"/>
    </source>
</evidence>
<keyword evidence="12" id="KW-0469">Meiosis</keyword>
<keyword evidence="5" id="KW-0963">Cytoplasm</keyword>
<dbReference type="GO" id="GO:0005816">
    <property type="term" value="C:spindle pole body"/>
    <property type="evidence" value="ECO:0007669"/>
    <property type="project" value="UniProtKB-ARBA"/>
</dbReference>
<dbReference type="GO" id="GO:0005730">
    <property type="term" value="C:nucleolus"/>
    <property type="evidence" value="ECO:0007669"/>
    <property type="project" value="UniProtKB-ARBA"/>
</dbReference>
<dbReference type="SUPFAM" id="SSF52799">
    <property type="entry name" value="(Phosphotyrosine protein) phosphatases II"/>
    <property type="match status" value="2"/>
</dbReference>
<dbReference type="CDD" id="cd14499">
    <property type="entry name" value="CDC14_C"/>
    <property type="match status" value="1"/>
</dbReference>
<protein>
    <recommendedName>
        <fullName evidence="14">Tyrosine-protein phosphatase CDC14</fullName>
        <ecNumber evidence="4">3.1.3.48</ecNumber>
    </recommendedName>
</protein>
<keyword evidence="13" id="KW-0131">Cell cycle</keyword>
<feature type="region of interest" description="Disordered" evidence="15">
    <location>
        <begin position="533"/>
        <end position="554"/>
    </location>
</feature>
<dbReference type="FunFam" id="3.90.190.10:FF:000038">
    <property type="entry name" value="Tyrosine-protein phosphatase CDC14"/>
    <property type="match status" value="1"/>
</dbReference>
<dbReference type="Gene3D" id="3.90.190.10">
    <property type="entry name" value="Protein tyrosine phosphatase superfamily"/>
    <property type="match status" value="2"/>
</dbReference>
<dbReference type="GO" id="GO:0000278">
    <property type="term" value="P:mitotic cell cycle"/>
    <property type="evidence" value="ECO:0007669"/>
    <property type="project" value="UniProtKB-ARBA"/>
</dbReference>
<proteinExistence type="inferred from homology"/>
<evidence type="ECO:0000256" key="7">
    <source>
        <dbReference type="ARBA" id="ARBA00022618"/>
    </source>
</evidence>
<feature type="region of interest" description="Disordered" evidence="15">
    <location>
        <begin position="393"/>
        <end position="519"/>
    </location>
</feature>
<dbReference type="AlphaFoldDB" id="A0AAV5QSH7"/>
<feature type="compositionally biased region" description="Polar residues" evidence="15">
    <location>
        <begin position="407"/>
        <end position="417"/>
    </location>
</feature>
<dbReference type="GO" id="GO:0004725">
    <property type="term" value="F:protein tyrosine phosphatase activity"/>
    <property type="evidence" value="ECO:0007669"/>
    <property type="project" value="UniProtKB-EC"/>
</dbReference>
<dbReference type="GO" id="GO:0005737">
    <property type="term" value="C:cytoplasm"/>
    <property type="evidence" value="ECO:0007669"/>
    <property type="project" value="UniProtKB-SubCell"/>
</dbReference>
<dbReference type="GeneID" id="90075332"/>
<dbReference type="InterPro" id="IPR029021">
    <property type="entry name" value="Prot-tyrosine_phosphatase-like"/>
</dbReference>
<dbReference type="PROSITE" id="PS50054">
    <property type="entry name" value="TYR_PHOSPHATASE_DUAL"/>
    <property type="match status" value="1"/>
</dbReference>
<dbReference type="PROSITE" id="PS50056">
    <property type="entry name" value="TYR_PHOSPHATASE_2"/>
    <property type="match status" value="1"/>
</dbReference>
<dbReference type="GO" id="GO:0007096">
    <property type="term" value="P:regulation of exit from mitosis"/>
    <property type="evidence" value="ECO:0007669"/>
    <property type="project" value="UniProtKB-ARBA"/>
</dbReference>
<name>A0AAV5QSH7_9ASCO</name>
<evidence type="ECO:0000313" key="18">
    <source>
        <dbReference type="EMBL" id="GMM37357.1"/>
    </source>
</evidence>
<dbReference type="InterPro" id="IPR000387">
    <property type="entry name" value="Tyr_Pase_dom"/>
</dbReference>
<dbReference type="RefSeq" id="XP_064854353.1">
    <property type="nucleotide sequence ID" value="XM_064998281.1"/>
</dbReference>
<dbReference type="GO" id="GO:0051301">
    <property type="term" value="P:cell division"/>
    <property type="evidence" value="ECO:0007669"/>
    <property type="project" value="UniProtKB-KW"/>
</dbReference>
<dbReference type="SMART" id="SM00195">
    <property type="entry name" value="DSPc"/>
    <property type="match status" value="1"/>
</dbReference>
<dbReference type="InterPro" id="IPR050561">
    <property type="entry name" value="PTP"/>
</dbReference>
<keyword evidence="11" id="KW-0539">Nucleus</keyword>
<dbReference type="GO" id="GO:0051321">
    <property type="term" value="P:meiotic cell cycle"/>
    <property type="evidence" value="ECO:0007669"/>
    <property type="project" value="UniProtKB-KW"/>
</dbReference>
<comment type="caution">
    <text evidence="18">The sequence shown here is derived from an EMBL/GenBank/DDBJ whole genome shotgun (WGS) entry which is preliminary data.</text>
</comment>
<evidence type="ECO:0000259" key="16">
    <source>
        <dbReference type="PROSITE" id="PS50054"/>
    </source>
</evidence>
<evidence type="ECO:0000313" key="19">
    <source>
        <dbReference type="Proteomes" id="UP001360560"/>
    </source>
</evidence>
<feature type="domain" description="Tyrosine-protein phosphatase" evidence="16">
    <location>
        <begin position="176"/>
        <end position="333"/>
    </location>
</feature>
<reference evidence="18 19" key="1">
    <citation type="journal article" date="2023" name="Elife">
        <title>Identification of key yeast species and microbe-microbe interactions impacting larval growth of Drosophila in the wild.</title>
        <authorList>
            <person name="Mure A."/>
            <person name="Sugiura Y."/>
            <person name="Maeda R."/>
            <person name="Honda K."/>
            <person name="Sakurai N."/>
            <person name="Takahashi Y."/>
            <person name="Watada M."/>
            <person name="Katoh T."/>
            <person name="Gotoh A."/>
            <person name="Gotoh Y."/>
            <person name="Taniguchi I."/>
            <person name="Nakamura K."/>
            <person name="Hayashi T."/>
            <person name="Katayama T."/>
            <person name="Uemura T."/>
            <person name="Hattori Y."/>
        </authorList>
    </citation>
    <scope>NUCLEOTIDE SEQUENCE [LARGE SCALE GENOMIC DNA]</scope>
    <source>
        <strain evidence="18 19">SC-9</strain>
    </source>
</reference>
<dbReference type="InterPro" id="IPR003595">
    <property type="entry name" value="Tyr_Pase_cat"/>
</dbReference>
<keyword evidence="7" id="KW-0132">Cell division</keyword>
<evidence type="ECO:0000256" key="5">
    <source>
        <dbReference type="ARBA" id="ARBA00022490"/>
    </source>
</evidence>
<dbReference type="InterPro" id="IPR016130">
    <property type="entry name" value="Tyr_Pase_AS"/>
</dbReference>
<evidence type="ECO:0000256" key="1">
    <source>
        <dbReference type="ARBA" id="ARBA00004123"/>
    </source>
</evidence>
<sequence>MGHPSSIPLIEFLKGRIYLGAYDRRPSNTSKLVFFTVEDELPYNAFDRDFGPLHMGHLYRFAVMLHSELNDESNSGKAIVIYSSTTPQARANITCMLCCYMVLIQSWAPHQVLQPISQIDPPVAPFRDAGYAKSDFEITIQDVVYGVWRAKERGMIDLTSFDLAEFEQYERVDQGDLSLVSPDFVAFASPKGNRGEPLDEAFVQVLKYFHKHDVKMVVRLNSHLYDAMEFTKRGIKHIDMIFDDGTCPTMDIVQDFVGVAEGIIAEGGKIAVHCKAGLGRTGCLIGAHLIYTHGFTANECIGYMRMIRPGMVVGPQQHWLYLHQNEFRNWKFTMVLDNIPNSRLSGFSPLIPYEVFKARQKTKYGNAANRSFSPMMKRRVSGRMKSVLHTAVPISSPGQPRKGTNGRYVSNSFITTNSDEEYEDIEESREEDEEADEVKQLEEDGDGSKNESVLNEISMDKENSTDIKHSDSVATPEASFVESRRNRLSQSPPSSWRVLRSITSPNSKKPEQIDSNSRLMTKVRGSKMVCQINGSSDKMLSSGAVHKNGSRKRS</sequence>
<feature type="domain" description="Tyrosine specific protein phosphatases" evidence="17">
    <location>
        <begin position="254"/>
        <end position="319"/>
    </location>
</feature>
<feature type="compositionally biased region" description="Acidic residues" evidence="15">
    <location>
        <begin position="418"/>
        <end position="436"/>
    </location>
</feature>
<dbReference type="GO" id="GO:0033554">
    <property type="term" value="P:cellular response to stress"/>
    <property type="evidence" value="ECO:0007669"/>
    <property type="project" value="UniProtKB-ARBA"/>
</dbReference>
<evidence type="ECO:0000256" key="13">
    <source>
        <dbReference type="ARBA" id="ARBA00023306"/>
    </source>
</evidence>